<proteinExistence type="predicted"/>
<dbReference type="Proteomes" id="UP000187406">
    <property type="component" value="Unassembled WGS sequence"/>
</dbReference>
<sequence>NIDGMNEYHIVNKLQEMIMISNAHKIRNNSDKTVANLLLAGFTGQLKCWWDNVLTTQQQTKILEAIQVNELKEPILDNNNNETIEDTVLTLIYNITQYFIGDPTYLKDRTTDQLSNLRCRKLQNFRWYKDTLMTKVVTTEVANQSYWKEKFITGLTTLFAEKIKSKYKEKHKCVVPYETLTYGDIVITITKTGLEICNDIKMGKQIK</sequence>
<keyword evidence="3" id="KW-1185">Reference proteome</keyword>
<dbReference type="OrthoDB" id="1735266at2759"/>
<evidence type="ECO:0000313" key="3">
    <source>
        <dbReference type="Proteomes" id="UP000187406"/>
    </source>
</evidence>
<dbReference type="PANTHER" id="PTHR33054">
    <property type="entry name" value="CCHC-TYPE DOMAIN-CONTAINING PROTEIN"/>
    <property type="match status" value="1"/>
</dbReference>
<feature type="domain" description="DUF7746" evidence="1">
    <location>
        <begin position="1"/>
        <end position="88"/>
    </location>
</feature>
<dbReference type="EMBL" id="BDDD01012342">
    <property type="protein sequence ID" value="GAV92933.1"/>
    <property type="molecule type" value="Genomic_DNA"/>
</dbReference>
<dbReference type="AlphaFoldDB" id="A0A1Q3DKS9"/>
<reference evidence="3" key="1">
    <citation type="submission" date="2016-04" db="EMBL/GenBank/DDBJ databases">
        <title>Cephalotus genome sequencing.</title>
        <authorList>
            <person name="Fukushima K."/>
            <person name="Hasebe M."/>
            <person name="Fang X."/>
        </authorList>
    </citation>
    <scope>NUCLEOTIDE SEQUENCE [LARGE SCALE GENOMIC DNA]</scope>
    <source>
        <strain evidence="3">cv. St1</strain>
    </source>
</reference>
<dbReference type="Pfam" id="PF24925">
    <property type="entry name" value="DUF7746"/>
    <property type="match status" value="1"/>
</dbReference>
<organism evidence="2 3">
    <name type="scientific">Cephalotus follicularis</name>
    <name type="common">Albany pitcher plant</name>
    <dbReference type="NCBI Taxonomy" id="3775"/>
    <lineage>
        <taxon>Eukaryota</taxon>
        <taxon>Viridiplantae</taxon>
        <taxon>Streptophyta</taxon>
        <taxon>Embryophyta</taxon>
        <taxon>Tracheophyta</taxon>
        <taxon>Spermatophyta</taxon>
        <taxon>Magnoliopsida</taxon>
        <taxon>eudicotyledons</taxon>
        <taxon>Gunneridae</taxon>
        <taxon>Pentapetalae</taxon>
        <taxon>rosids</taxon>
        <taxon>fabids</taxon>
        <taxon>Oxalidales</taxon>
        <taxon>Cephalotaceae</taxon>
        <taxon>Cephalotus</taxon>
    </lineage>
</organism>
<evidence type="ECO:0000259" key="1">
    <source>
        <dbReference type="Pfam" id="PF24925"/>
    </source>
</evidence>
<comment type="caution">
    <text evidence="2">The sequence shown here is derived from an EMBL/GenBank/DDBJ whole genome shotgun (WGS) entry which is preliminary data.</text>
</comment>
<protein>
    <recommendedName>
        <fullName evidence="1">DUF7746 domain-containing protein</fullName>
    </recommendedName>
</protein>
<evidence type="ECO:0000313" key="2">
    <source>
        <dbReference type="EMBL" id="GAV92933.1"/>
    </source>
</evidence>
<dbReference type="PANTHER" id="PTHR33054:SF9">
    <property type="entry name" value="CCHC-TYPE DOMAIN-CONTAINING PROTEIN"/>
    <property type="match status" value="1"/>
</dbReference>
<dbReference type="InParanoid" id="A0A1Q3DKS9"/>
<gene>
    <name evidence="2" type="ORF">CFOL_v3_36311</name>
</gene>
<dbReference type="Pfam" id="PF22909">
    <property type="entry name" value="Caulimovir_coat_dom"/>
    <property type="match status" value="1"/>
</dbReference>
<feature type="non-terminal residue" evidence="2">
    <location>
        <position position="1"/>
    </location>
</feature>
<name>A0A1Q3DKS9_CEPFO</name>
<accession>A0A1Q3DKS9</accession>
<dbReference type="InterPro" id="IPR056648">
    <property type="entry name" value="DUF7746"/>
</dbReference>